<evidence type="ECO:0000313" key="1">
    <source>
        <dbReference type="EMBL" id="PON48687.1"/>
    </source>
</evidence>
<reference evidence="2" key="1">
    <citation type="submission" date="2016-06" db="EMBL/GenBank/DDBJ databases">
        <title>Parallel loss of symbiosis genes in relatives of nitrogen-fixing non-legume Parasponia.</title>
        <authorList>
            <person name="Van Velzen R."/>
            <person name="Holmer R."/>
            <person name="Bu F."/>
            <person name="Rutten L."/>
            <person name="Van Zeijl A."/>
            <person name="Liu W."/>
            <person name="Santuari L."/>
            <person name="Cao Q."/>
            <person name="Sharma T."/>
            <person name="Shen D."/>
            <person name="Roswanjaya Y."/>
            <person name="Wardhani T."/>
            <person name="Kalhor M.S."/>
            <person name="Jansen J."/>
            <person name="Van den Hoogen J."/>
            <person name="Gungor B."/>
            <person name="Hartog M."/>
            <person name="Hontelez J."/>
            <person name="Verver J."/>
            <person name="Yang W.-C."/>
            <person name="Schijlen E."/>
            <person name="Repin R."/>
            <person name="Schilthuizen M."/>
            <person name="Schranz E."/>
            <person name="Heidstra R."/>
            <person name="Miyata K."/>
            <person name="Fedorova E."/>
            <person name="Kohlen W."/>
            <person name="Bisseling T."/>
            <person name="Smit S."/>
            <person name="Geurts R."/>
        </authorList>
    </citation>
    <scope>NUCLEOTIDE SEQUENCE [LARGE SCALE GENOMIC DNA]</scope>
    <source>
        <strain evidence="2">cv. WU1-14</strain>
    </source>
</reference>
<dbReference type="OrthoDB" id="10382854at2759"/>
<dbReference type="EMBL" id="JXTB01000272">
    <property type="protein sequence ID" value="PON48687.1"/>
    <property type="molecule type" value="Genomic_DNA"/>
</dbReference>
<name>A0A2P5BIS1_PARAD</name>
<keyword evidence="2" id="KW-1185">Reference proteome</keyword>
<sequence>MPLHFINVRFIPDSLPSPSDSPYSFLMSHSVNRDFPNSLISSNDTHIIDLDTTNDSRDQSMAGFPSMSEIRRNANATSELFDHLTSLDKQLITLQNKTKEEVAFYKSHIAALQSYSRKYLKIHC</sequence>
<comment type="caution">
    <text evidence="1">The sequence shown here is derived from an EMBL/GenBank/DDBJ whole genome shotgun (WGS) entry which is preliminary data.</text>
</comment>
<dbReference type="AlphaFoldDB" id="A0A2P5BIS1"/>
<organism evidence="1 2">
    <name type="scientific">Parasponia andersonii</name>
    <name type="common">Sponia andersonii</name>
    <dbReference type="NCBI Taxonomy" id="3476"/>
    <lineage>
        <taxon>Eukaryota</taxon>
        <taxon>Viridiplantae</taxon>
        <taxon>Streptophyta</taxon>
        <taxon>Embryophyta</taxon>
        <taxon>Tracheophyta</taxon>
        <taxon>Spermatophyta</taxon>
        <taxon>Magnoliopsida</taxon>
        <taxon>eudicotyledons</taxon>
        <taxon>Gunneridae</taxon>
        <taxon>Pentapetalae</taxon>
        <taxon>rosids</taxon>
        <taxon>fabids</taxon>
        <taxon>Rosales</taxon>
        <taxon>Cannabaceae</taxon>
        <taxon>Parasponia</taxon>
    </lineage>
</organism>
<protein>
    <submittedName>
        <fullName evidence="1">Uncharacterized protein</fullName>
    </submittedName>
</protein>
<evidence type="ECO:0000313" key="2">
    <source>
        <dbReference type="Proteomes" id="UP000237105"/>
    </source>
</evidence>
<proteinExistence type="predicted"/>
<gene>
    <name evidence="1" type="ORF">PanWU01x14_235640</name>
</gene>
<accession>A0A2P5BIS1</accession>
<dbReference type="Proteomes" id="UP000237105">
    <property type="component" value="Unassembled WGS sequence"/>
</dbReference>